<evidence type="ECO:0000313" key="2">
    <source>
        <dbReference type="EMBL" id="ABV50326.1"/>
    </source>
</evidence>
<evidence type="ECO:0000313" key="3">
    <source>
        <dbReference type="Proteomes" id="UP000002014"/>
    </source>
</evidence>
<organism evidence="2 3">
    <name type="scientific">Prochlorococcus marinus (strain MIT 9215)</name>
    <dbReference type="NCBI Taxonomy" id="93060"/>
    <lineage>
        <taxon>Bacteria</taxon>
        <taxon>Bacillati</taxon>
        <taxon>Cyanobacteriota</taxon>
        <taxon>Cyanophyceae</taxon>
        <taxon>Synechococcales</taxon>
        <taxon>Prochlorococcaceae</taxon>
        <taxon>Prochlorococcus</taxon>
    </lineage>
</organism>
<feature type="transmembrane region" description="Helical" evidence="1">
    <location>
        <begin position="236"/>
        <end position="260"/>
    </location>
</feature>
<dbReference type="OrthoDB" id="9801557at2"/>
<gene>
    <name evidence="2" type="primary">gltS</name>
    <name evidence="2" type="ordered locus">P9215_07111</name>
</gene>
<feature type="transmembrane region" description="Helical" evidence="1">
    <location>
        <begin position="20"/>
        <end position="38"/>
    </location>
</feature>
<name>A8G3Z5_PROM2</name>
<feature type="transmembrane region" description="Helical" evidence="1">
    <location>
        <begin position="338"/>
        <end position="361"/>
    </location>
</feature>
<feature type="transmembrane region" description="Helical" evidence="1">
    <location>
        <begin position="50"/>
        <end position="73"/>
    </location>
</feature>
<dbReference type="GO" id="GO:0016020">
    <property type="term" value="C:membrane"/>
    <property type="evidence" value="ECO:0007669"/>
    <property type="project" value="InterPro"/>
</dbReference>
<reference evidence="2 3" key="1">
    <citation type="journal article" date="2007" name="PLoS Genet.">
        <title>Patterns and implications of gene gain and loss in the evolution of Prochlorococcus.</title>
        <authorList>
            <person name="Kettler G.C."/>
            <person name="Martiny A.C."/>
            <person name="Huang K."/>
            <person name="Zucker J."/>
            <person name="Coleman M.L."/>
            <person name="Rodrigue S."/>
            <person name="Chen F."/>
            <person name="Lapidus A."/>
            <person name="Ferriera S."/>
            <person name="Johnson J."/>
            <person name="Steglich C."/>
            <person name="Church G.M."/>
            <person name="Richardson P."/>
            <person name="Chisholm S.W."/>
        </authorList>
    </citation>
    <scope>NUCLEOTIDE SEQUENCE [LARGE SCALE GENOMIC DNA]</scope>
    <source>
        <strain evidence="2 3">MIT 9215</strain>
    </source>
</reference>
<feature type="transmembrane region" description="Helical" evidence="1">
    <location>
        <begin position="407"/>
        <end position="427"/>
    </location>
</feature>
<evidence type="ECO:0000256" key="1">
    <source>
        <dbReference type="SAM" id="Phobius"/>
    </source>
</evidence>
<keyword evidence="1" id="KW-0472">Membrane</keyword>
<dbReference type="EMBL" id="CP000825">
    <property type="protein sequence ID" value="ABV50326.1"/>
    <property type="molecule type" value="Genomic_DNA"/>
</dbReference>
<dbReference type="AlphaFoldDB" id="A8G3Z5"/>
<feature type="transmembrane region" description="Helical" evidence="1">
    <location>
        <begin position="117"/>
        <end position="139"/>
    </location>
</feature>
<dbReference type="GO" id="GO:0015501">
    <property type="term" value="F:glutamate:sodium symporter activity"/>
    <property type="evidence" value="ECO:0007669"/>
    <property type="project" value="InterPro"/>
</dbReference>
<dbReference type="GO" id="GO:0015813">
    <property type="term" value="P:L-glutamate transmembrane transport"/>
    <property type="evidence" value="ECO:0007669"/>
    <property type="project" value="InterPro"/>
</dbReference>
<protein>
    <submittedName>
        <fullName evidence="2">Na+/glutamate symporter</fullName>
    </submittedName>
</protein>
<dbReference type="RefSeq" id="WP_012007444.1">
    <property type="nucleotide sequence ID" value="NC_009840.1"/>
</dbReference>
<feature type="transmembrane region" description="Helical" evidence="1">
    <location>
        <begin position="433"/>
        <end position="452"/>
    </location>
</feature>
<feature type="transmembrane region" description="Helical" evidence="1">
    <location>
        <begin position="313"/>
        <end position="332"/>
    </location>
</feature>
<sequence length="461" mass="51152">MFLKSLNIFSLQNKDIFSNSLLISFLGLLIIFFLLIFGRKFKLAVQLERFGLPIAVISGIIGISIGPFGAIHFLPKETINVWSNFPTPLLSLVFATLMMGRPIPNINGLVKPIFNQFLLALSLGFGQFFVGGLVVKYFLPPTINANPLMACLIEVGFEGGHGAASIIGESFNKLGFQNGLDLGLAMATMGLLSSSILGSIFIFLGRTFGLSDKEEILEQKDTLKEKKIGIFADLRIFIINLGFSGLAISFGVLLLNFLRYISSSLGDFSKEIIFSLPVFPFILIGSLLIRYILEKTKNTEFISNILQREIGILSTDLLIFTAMASLDIAVVFDNLILILVFTIFGLFWNLICIAYFAYFIFDDYWFEKSLIEFGNSTGVVASGLLLLRLADPKNISKTLPIFTSKQLFAQLILSGGLFTVLAPLMISKIGLDYWTEICALITFVILFIALIFNKLEMKKFQ</sequence>
<dbReference type="HOGENOM" id="CLU_034503_0_0_3"/>
<dbReference type="eggNOG" id="COG0786">
    <property type="taxonomic scope" value="Bacteria"/>
</dbReference>
<dbReference type="STRING" id="93060.P9215_07111"/>
<dbReference type="PANTHER" id="PTHR36178">
    <property type="entry name" value="SLR0625 PROTEIN"/>
    <property type="match status" value="1"/>
</dbReference>
<keyword evidence="1" id="KW-1133">Transmembrane helix</keyword>
<feature type="transmembrane region" description="Helical" evidence="1">
    <location>
        <begin position="272"/>
        <end position="293"/>
    </location>
</feature>
<feature type="transmembrane region" description="Helical" evidence="1">
    <location>
        <begin position="79"/>
        <end position="97"/>
    </location>
</feature>
<proteinExistence type="predicted"/>
<dbReference type="KEGG" id="pmh:P9215_07111"/>
<dbReference type="PANTHER" id="PTHR36178:SF1">
    <property type="entry name" value="SODIUM_GLUTAMATE SYMPORTER"/>
    <property type="match status" value="1"/>
</dbReference>
<keyword evidence="1" id="KW-0812">Transmembrane</keyword>
<dbReference type="InterPro" id="IPR004445">
    <property type="entry name" value="GltS"/>
</dbReference>
<feature type="transmembrane region" description="Helical" evidence="1">
    <location>
        <begin position="182"/>
        <end position="204"/>
    </location>
</feature>
<dbReference type="Proteomes" id="UP000002014">
    <property type="component" value="Chromosome"/>
</dbReference>
<accession>A8G3Z5</accession>